<dbReference type="GO" id="GO:0000139">
    <property type="term" value="C:Golgi membrane"/>
    <property type="evidence" value="ECO:0007669"/>
    <property type="project" value="UniProtKB-SubCell"/>
</dbReference>
<name>A0A9W8HBG0_9FUNG</name>
<dbReference type="OrthoDB" id="337750at2759"/>
<evidence type="ECO:0000256" key="10">
    <source>
        <dbReference type="SAM" id="MobiDB-lite"/>
    </source>
</evidence>
<dbReference type="Proteomes" id="UP001140172">
    <property type="component" value="Unassembled WGS sequence"/>
</dbReference>
<keyword evidence="2 9" id="KW-0813">Transport</keyword>
<feature type="transmembrane region" description="Helical" evidence="9">
    <location>
        <begin position="163"/>
        <end position="186"/>
    </location>
</feature>
<evidence type="ECO:0000256" key="6">
    <source>
        <dbReference type="ARBA" id="ARBA00022989"/>
    </source>
</evidence>
<dbReference type="GO" id="GO:0030134">
    <property type="term" value="C:COPII-coated ER to Golgi transport vesicle"/>
    <property type="evidence" value="ECO:0007669"/>
    <property type="project" value="TreeGrafter"/>
</dbReference>
<dbReference type="Pfam" id="PF03878">
    <property type="entry name" value="YIF1"/>
    <property type="match status" value="1"/>
</dbReference>
<feature type="compositionally biased region" description="Low complexity" evidence="10">
    <location>
        <begin position="18"/>
        <end position="46"/>
    </location>
</feature>
<feature type="transmembrane region" description="Helical" evidence="9">
    <location>
        <begin position="192"/>
        <end position="216"/>
    </location>
</feature>
<feature type="transmembrane region" description="Helical" evidence="9">
    <location>
        <begin position="295"/>
        <end position="313"/>
    </location>
</feature>
<keyword evidence="3 9" id="KW-0812">Transmembrane</keyword>
<evidence type="ECO:0000313" key="12">
    <source>
        <dbReference type="Proteomes" id="UP001140172"/>
    </source>
</evidence>
<accession>A0A9W8HBG0</accession>
<reference evidence="11" key="1">
    <citation type="submission" date="2022-07" db="EMBL/GenBank/DDBJ databases">
        <title>Phylogenomic reconstructions and comparative analyses of Kickxellomycotina fungi.</title>
        <authorList>
            <person name="Reynolds N.K."/>
            <person name="Stajich J.E."/>
            <person name="Barry K."/>
            <person name="Grigoriev I.V."/>
            <person name="Crous P."/>
            <person name="Smith M.E."/>
        </authorList>
    </citation>
    <scope>NUCLEOTIDE SEQUENCE</scope>
    <source>
        <strain evidence="11">BCRC 34489</strain>
    </source>
</reference>
<dbReference type="PANTHER" id="PTHR14083:SF0">
    <property type="entry name" value="YIP1D-INTERACTING FACTOR 1, ISOFORM C"/>
    <property type="match status" value="1"/>
</dbReference>
<evidence type="ECO:0000256" key="9">
    <source>
        <dbReference type="RuleBase" id="RU368073"/>
    </source>
</evidence>
<dbReference type="GO" id="GO:0005789">
    <property type="term" value="C:endoplasmic reticulum membrane"/>
    <property type="evidence" value="ECO:0007669"/>
    <property type="project" value="UniProtKB-SubCell"/>
</dbReference>
<keyword evidence="12" id="KW-1185">Reference proteome</keyword>
<dbReference type="GO" id="GO:0006888">
    <property type="term" value="P:endoplasmic reticulum to Golgi vesicle-mediated transport"/>
    <property type="evidence" value="ECO:0007669"/>
    <property type="project" value="UniProtKB-UniRule"/>
</dbReference>
<keyword evidence="8 9" id="KW-0472">Membrane</keyword>
<keyword evidence="5 9" id="KW-0653">Protein transport</keyword>
<evidence type="ECO:0000256" key="8">
    <source>
        <dbReference type="ARBA" id="ARBA00023136"/>
    </source>
</evidence>
<evidence type="ECO:0000256" key="5">
    <source>
        <dbReference type="ARBA" id="ARBA00022927"/>
    </source>
</evidence>
<comment type="subcellular location">
    <subcellularLocation>
        <location evidence="9">Endoplasmic reticulum membrane</location>
        <topology evidence="9">Multi-pass membrane protein</topology>
    </subcellularLocation>
    <subcellularLocation>
        <location evidence="9">Golgi apparatus membrane</location>
        <topology evidence="9">Multi-pass membrane protein</topology>
    </subcellularLocation>
</comment>
<evidence type="ECO:0000256" key="2">
    <source>
        <dbReference type="ARBA" id="ARBA00022448"/>
    </source>
</evidence>
<dbReference type="PANTHER" id="PTHR14083">
    <property type="entry name" value="YIP1 INTERACTING FACTOR HOMOLOG YIF1 PROTEIN"/>
    <property type="match status" value="1"/>
</dbReference>
<dbReference type="InterPro" id="IPR005578">
    <property type="entry name" value="Yif1_fam"/>
</dbReference>
<keyword evidence="7 9" id="KW-0333">Golgi apparatus</keyword>
<keyword evidence="6 9" id="KW-1133">Transmembrane helix</keyword>
<dbReference type="GO" id="GO:0015031">
    <property type="term" value="P:protein transport"/>
    <property type="evidence" value="ECO:0007669"/>
    <property type="project" value="UniProtKB-KW"/>
</dbReference>
<protein>
    <recommendedName>
        <fullName evidence="9">Protein YIF1</fullName>
    </recommendedName>
</protein>
<dbReference type="EMBL" id="JANBUM010000271">
    <property type="protein sequence ID" value="KAJ2780007.1"/>
    <property type="molecule type" value="Genomic_DNA"/>
</dbReference>
<comment type="similarity">
    <text evidence="1 9">Belongs to the YIF1 family.</text>
</comment>
<evidence type="ECO:0000313" key="11">
    <source>
        <dbReference type="EMBL" id="KAJ2780007.1"/>
    </source>
</evidence>
<sequence>MGGNPPPMRGAFSPIDPQQHQQFQQQQQQQQQYPQQQHYPQQQQQFHAPSPNANAAGYGNFASPYSAFTQNLQGNQAAQLGMQFAGNAMNAMQENVQQNVGKYVSMPQLKHYFSVSNMYVLAKLRTLIFPWLQKHWHRHAERDQTGQVSGYKAPREDNNSPDLYIPSMGLVSYIIAVGLVIGRLGVFHPEDLGFTASSALGIVVFEVLLVKTFCYLLNVGAELQFLDIVAYSGYKFVPTIALVLVKPWAPWWATWGAFFYLGFALAFFMIRSMRYALIPESSAVMGVNTHRKRRIHFLFVIAMMQFLYIWILMQFKTS</sequence>
<organism evidence="11 12">
    <name type="scientific">Coemansia interrupta</name>
    <dbReference type="NCBI Taxonomy" id="1126814"/>
    <lineage>
        <taxon>Eukaryota</taxon>
        <taxon>Fungi</taxon>
        <taxon>Fungi incertae sedis</taxon>
        <taxon>Zoopagomycota</taxon>
        <taxon>Kickxellomycotina</taxon>
        <taxon>Kickxellomycetes</taxon>
        <taxon>Kickxellales</taxon>
        <taxon>Kickxellaceae</taxon>
        <taxon>Coemansia</taxon>
    </lineage>
</organism>
<dbReference type="GO" id="GO:0005793">
    <property type="term" value="C:endoplasmic reticulum-Golgi intermediate compartment"/>
    <property type="evidence" value="ECO:0007669"/>
    <property type="project" value="UniProtKB-UniRule"/>
</dbReference>
<feature type="region of interest" description="Disordered" evidence="10">
    <location>
        <begin position="1"/>
        <end position="58"/>
    </location>
</feature>
<gene>
    <name evidence="11" type="primary">hrf1</name>
    <name evidence="11" type="ORF">GGI15_003697</name>
</gene>
<comment type="caution">
    <text evidence="11">The sequence shown here is derived from an EMBL/GenBank/DDBJ whole genome shotgun (WGS) entry which is preliminary data.</text>
</comment>
<evidence type="ECO:0000256" key="3">
    <source>
        <dbReference type="ARBA" id="ARBA00022692"/>
    </source>
</evidence>
<evidence type="ECO:0000256" key="1">
    <source>
        <dbReference type="ARBA" id="ARBA00009727"/>
    </source>
</evidence>
<evidence type="ECO:0000256" key="7">
    <source>
        <dbReference type="ARBA" id="ARBA00023034"/>
    </source>
</evidence>
<dbReference type="AlphaFoldDB" id="A0A9W8HBG0"/>
<feature type="transmembrane region" description="Helical" evidence="9">
    <location>
        <begin position="251"/>
        <end position="270"/>
    </location>
</feature>
<proteinExistence type="inferred from homology"/>
<keyword evidence="4 9" id="KW-0256">Endoplasmic reticulum</keyword>
<comment type="function">
    <text evidence="9">Has a role in transport between endoplasmic reticulum and Golgi.</text>
</comment>
<evidence type="ECO:0000256" key="4">
    <source>
        <dbReference type="ARBA" id="ARBA00022824"/>
    </source>
</evidence>